<accession>A0A1G5SC63</accession>
<dbReference type="Proteomes" id="UP000198729">
    <property type="component" value="Unassembled WGS sequence"/>
</dbReference>
<evidence type="ECO:0000313" key="1">
    <source>
        <dbReference type="EMBL" id="SCZ84786.1"/>
    </source>
</evidence>
<dbReference type="AlphaFoldDB" id="A0A1G5SC63"/>
<keyword evidence="2" id="KW-1185">Reference proteome</keyword>
<evidence type="ECO:0000313" key="2">
    <source>
        <dbReference type="Proteomes" id="UP000198729"/>
    </source>
</evidence>
<dbReference type="EMBL" id="FMWO01000032">
    <property type="protein sequence ID" value="SCZ84786.1"/>
    <property type="molecule type" value="Genomic_DNA"/>
</dbReference>
<proteinExistence type="predicted"/>
<reference evidence="1 2" key="1">
    <citation type="submission" date="2016-10" db="EMBL/GenBank/DDBJ databases">
        <authorList>
            <person name="de Groot N.N."/>
        </authorList>
    </citation>
    <scope>NUCLEOTIDE SEQUENCE [LARGE SCALE GENOMIC DNA]</scope>
    <source>
        <strain evidence="1">1</strain>
    </source>
</reference>
<name>A0A1G5SC63_9PROT</name>
<protein>
    <recommendedName>
        <fullName evidence="3">Peptidase M41 domain-containing protein</fullName>
    </recommendedName>
</protein>
<organism evidence="1 2">
    <name type="scientific">Nitrosomonas mobilis</name>
    <dbReference type="NCBI Taxonomy" id="51642"/>
    <lineage>
        <taxon>Bacteria</taxon>
        <taxon>Pseudomonadati</taxon>
        <taxon>Pseudomonadota</taxon>
        <taxon>Betaproteobacteria</taxon>
        <taxon>Nitrosomonadales</taxon>
        <taxon>Nitrosomonadaceae</taxon>
        <taxon>Nitrosomonas</taxon>
    </lineage>
</organism>
<sequence>MLYLTAKQHKIFEACYMELSPREPWKLIELFNRRGEAHRIARDGLSSVFNTMFKATGKKPRRLDVAAHEAGHAIVMSAIGYPVKSALIGGSSGRVSTGESNIDDEDDDGAIEPVNAMVPIPLAVMEILTNCSGYVGESFLRDRRINSDYHERFLSYAQCRFLDDQAGSQPMTHWNLHMNSAREIIRKNDRLFWAVAVDLLENGALSDPAKHRLNTQIIKPPVSLFFERIDISKSDAWRYPAEAVAA</sequence>
<gene>
    <name evidence="1" type="ORF">NSMM_260082</name>
</gene>
<evidence type="ECO:0008006" key="3">
    <source>
        <dbReference type="Google" id="ProtNLM"/>
    </source>
</evidence>
<dbReference type="RefSeq" id="WP_090284537.1">
    <property type="nucleotide sequence ID" value="NZ_FMWO01000032.1"/>
</dbReference>